<gene>
    <name evidence="15" type="ORF">SAMN05216241_10133</name>
</gene>
<dbReference type="AlphaFoldDB" id="A0A1G7KXC8"/>
<dbReference type="FunFam" id="3.40.30.10:FF:000007">
    <property type="entry name" value="Thioredoxin-dependent thiol peroxidase"/>
    <property type="match status" value="1"/>
</dbReference>
<comment type="catalytic activity">
    <reaction evidence="12">
        <text>a hydroperoxide + [thioredoxin]-dithiol = an alcohol + [thioredoxin]-disulfide + H2O</text>
        <dbReference type="Rhea" id="RHEA:62620"/>
        <dbReference type="Rhea" id="RHEA-COMP:10698"/>
        <dbReference type="Rhea" id="RHEA-COMP:10700"/>
        <dbReference type="ChEBI" id="CHEBI:15377"/>
        <dbReference type="ChEBI" id="CHEBI:29950"/>
        <dbReference type="ChEBI" id="CHEBI:30879"/>
        <dbReference type="ChEBI" id="CHEBI:35924"/>
        <dbReference type="ChEBI" id="CHEBI:50058"/>
        <dbReference type="EC" id="1.11.1.24"/>
    </reaction>
</comment>
<keyword evidence="7" id="KW-1015">Disulfide bond</keyword>
<evidence type="ECO:0000256" key="11">
    <source>
        <dbReference type="ARBA" id="ARBA00042639"/>
    </source>
</evidence>
<name>A0A1G7KXC8_9PROT</name>
<proteinExistence type="inferred from homology"/>
<dbReference type="PANTHER" id="PTHR42801">
    <property type="entry name" value="THIOREDOXIN-DEPENDENT PEROXIDE REDUCTASE"/>
    <property type="match status" value="1"/>
</dbReference>
<keyword evidence="4" id="KW-0575">Peroxidase</keyword>
<dbReference type="OrthoDB" id="9812811at2"/>
<dbReference type="Proteomes" id="UP000199415">
    <property type="component" value="Unassembled WGS sequence"/>
</dbReference>
<dbReference type="EMBL" id="FNCE01000001">
    <property type="protein sequence ID" value="SDF41843.1"/>
    <property type="molecule type" value="Genomic_DNA"/>
</dbReference>
<sequence length="165" mass="17903">MSLAEGDPIPDITLPRDGGGEMNLRELVGAPAVIYFYPKDDTPGCTREACGFRDAWDAVQALGAQVVGVSRDSPKRHDTFRNKYDLPFPLLSDQNEDLCARFGVLKETTRNGQTKTSVQRSTFLVDANGVIQTAWRGVKVDGHVDRVLAAVRELVGVTRSGGAAQ</sequence>
<evidence type="ECO:0000256" key="8">
    <source>
        <dbReference type="ARBA" id="ARBA00023284"/>
    </source>
</evidence>
<dbReference type="STRING" id="1082479.SAMN05216241_10133"/>
<comment type="subunit">
    <text evidence="2">Monomer.</text>
</comment>
<accession>A0A1G7KXC8</accession>
<dbReference type="InterPro" id="IPR050924">
    <property type="entry name" value="Peroxiredoxin_BCP/PrxQ"/>
</dbReference>
<dbReference type="GO" id="GO:0008379">
    <property type="term" value="F:thioredoxin peroxidase activity"/>
    <property type="evidence" value="ECO:0007669"/>
    <property type="project" value="TreeGrafter"/>
</dbReference>
<keyword evidence="5" id="KW-0049">Antioxidant</keyword>
<dbReference type="GO" id="GO:0045454">
    <property type="term" value="P:cell redox homeostasis"/>
    <property type="evidence" value="ECO:0007669"/>
    <property type="project" value="TreeGrafter"/>
</dbReference>
<dbReference type="Gene3D" id="3.40.30.10">
    <property type="entry name" value="Glutaredoxin"/>
    <property type="match status" value="1"/>
</dbReference>
<dbReference type="InterPro" id="IPR036249">
    <property type="entry name" value="Thioredoxin-like_sf"/>
</dbReference>
<organism evidence="15 16">
    <name type="scientific">Limimonas halophila</name>
    <dbReference type="NCBI Taxonomy" id="1082479"/>
    <lineage>
        <taxon>Bacteria</taxon>
        <taxon>Pseudomonadati</taxon>
        <taxon>Pseudomonadota</taxon>
        <taxon>Alphaproteobacteria</taxon>
        <taxon>Rhodospirillales</taxon>
        <taxon>Rhodovibrionaceae</taxon>
        <taxon>Limimonas</taxon>
    </lineage>
</organism>
<evidence type="ECO:0000256" key="12">
    <source>
        <dbReference type="ARBA" id="ARBA00049091"/>
    </source>
</evidence>
<evidence type="ECO:0000256" key="5">
    <source>
        <dbReference type="ARBA" id="ARBA00022862"/>
    </source>
</evidence>
<evidence type="ECO:0000256" key="10">
    <source>
        <dbReference type="ARBA" id="ARBA00038489"/>
    </source>
</evidence>
<keyword evidence="6" id="KW-0560">Oxidoreductase</keyword>
<dbReference type="InterPro" id="IPR013766">
    <property type="entry name" value="Thioredoxin_domain"/>
</dbReference>
<dbReference type="RefSeq" id="WP_090018104.1">
    <property type="nucleotide sequence ID" value="NZ_FNCE01000001.1"/>
</dbReference>
<reference evidence="15 16" key="1">
    <citation type="submission" date="2016-10" db="EMBL/GenBank/DDBJ databases">
        <authorList>
            <person name="de Groot N.N."/>
        </authorList>
    </citation>
    <scope>NUCLEOTIDE SEQUENCE [LARGE SCALE GENOMIC DNA]</scope>
    <source>
        <strain evidence="15 16">DSM 25584</strain>
    </source>
</reference>
<evidence type="ECO:0000256" key="3">
    <source>
        <dbReference type="ARBA" id="ARBA00013017"/>
    </source>
</evidence>
<feature type="domain" description="Thioredoxin" evidence="14">
    <location>
        <begin position="3"/>
        <end position="156"/>
    </location>
</feature>
<dbReference type="CDD" id="cd03017">
    <property type="entry name" value="PRX_BCP"/>
    <property type="match status" value="1"/>
</dbReference>
<dbReference type="PANTHER" id="PTHR42801:SF4">
    <property type="entry name" value="AHPC_TSA FAMILY PROTEIN"/>
    <property type="match status" value="1"/>
</dbReference>
<dbReference type="EC" id="1.11.1.24" evidence="3"/>
<evidence type="ECO:0000256" key="4">
    <source>
        <dbReference type="ARBA" id="ARBA00022559"/>
    </source>
</evidence>
<comment type="function">
    <text evidence="1">Thiol-specific peroxidase that catalyzes the reduction of hydrogen peroxide and organic hydroperoxides to water and alcohols, respectively. Plays a role in cell protection against oxidative stress by detoxifying peroxides and as sensor of hydrogen peroxide-mediated signaling events.</text>
</comment>
<evidence type="ECO:0000313" key="16">
    <source>
        <dbReference type="Proteomes" id="UP000199415"/>
    </source>
</evidence>
<evidence type="ECO:0000259" key="14">
    <source>
        <dbReference type="PROSITE" id="PS51352"/>
    </source>
</evidence>
<evidence type="ECO:0000256" key="13">
    <source>
        <dbReference type="SAM" id="MobiDB-lite"/>
    </source>
</evidence>
<dbReference type="GO" id="GO:0034599">
    <property type="term" value="P:cellular response to oxidative stress"/>
    <property type="evidence" value="ECO:0007669"/>
    <property type="project" value="TreeGrafter"/>
</dbReference>
<comment type="similarity">
    <text evidence="10">Belongs to the peroxiredoxin family. BCP/PrxQ subfamily.</text>
</comment>
<evidence type="ECO:0000256" key="9">
    <source>
        <dbReference type="ARBA" id="ARBA00032824"/>
    </source>
</evidence>
<evidence type="ECO:0000256" key="6">
    <source>
        <dbReference type="ARBA" id="ARBA00023002"/>
    </source>
</evidence>
<protein>
    <recommendedName>
        <fullName evidence="3">thioredoxin-dependent peroxiredoxin</fullName>
        <ecNumber evidence="3">1.11.1.24</ecNumber>
    </recommendedName>
    <alternativeName>
        <fullName evidence="9">Thioredoxin peroxidase</fullName>
    </alternativeName>
    <alternativeName>
        <fullName evidence="11">Thioredoxin-dependent peroxiredoxin Bcp</fullName>
    </alternativeName>
</protein>
<evidence type="ECO:0000256" key="7">
    <source>
        <dbReference type="ARBA" id="ARBA00023157"/>
    </source>
</evidence>
<dbReference type="InterPro" id="IPR000866">
    <property type="entry name" value="AhpC/TSA"/>
</dbReference>
<dbReference type="PROSITE" id="PS51352">
    <property type="entry name" value="THIOREDOXIN_2"/>
    <property type="match status" value="1"/>
</dbReference>
<dbReference type="GO" id="GO:0005737">
    <property type="term" value="C:cytoplasm"/>
    <property type="evidence" value="ECO:0007669"/>
    <property type="project" value="TreeGrafter"/>
</dbReference>
<dbReference type="SUPFAM" id="SSF52833">
    <property type="entry name" value="Thioredoxin-like"/>
    <property type="match status" value="1"/>
</dbReference>
<feature type="region of interest" description="Disordered" evidence="13">
    <location>
        <begin position="1"/>
        <end position="20"/>
    </location>
</feature>
<keyword evidence="16" id="KW-1185">Reference proteome</keyword>
<dbReference type="Pfam" id="PF00578">
    <property type="entry name" value="AhpC-TSA"/>
    <property type="match status" value="1"/>
</dbReference>
<evidence type="ECO:0000256" key="1">
    <source>
        <dbReference type="ARBA" id="ARBA00003330"/>
    </source>
</evidence>
<evidence type="ECO:0000313" key="15">
    <source>
        <dbReference type="EMBL" id="SDF41843.1"/>
    </source>
</evidence>
<evidence type="ECO:0000256" key="2">
    <source>
        <dbReference type="ARBA" id="ARBA00011245"/>
    </source>
</evidence>
<keyword evidence="8" id="KW-0676">Redox-active center</keyword>